<evidence type="ECO:0000313" key="17">
    <source>
        <dbReference type="Proteomes" id="UP000014064"/>
    </source>
</evidence>
<evidence type="ECO:0000256" key="3">
    <source>
        <dbReference type="ARBA" id="ARBA00005462"/>
    </source>
</evidence>
<evidence type="ECO:0000256" key="2">
    <source>
        <dbReference type="ARBA" id="ARBA00004592"/>
    </source>
</evidence>
<evidence type="ECO:0000256" key="11">
    <source>
        <dbReference type="ARBA" id="ARBA00023288"/>
    </source>
</evidence>
<dbReference type="GeneID" id="20373988"/>
<evidence type="ECO:0000256" key="14">
    <source>
        <dbReference type="PROSITE-ProRule" id="PRU00259"/>
    </source>
</evidence>
<evidence type="ECO:0000256" key="5">
    <source>
        <dbReference type="ARBA" id="ARBA00012922"/>
    </source>
</evidence>
<evidence type="ECO:0000256" key="7">
    <source>
        <dbReference type="ARBA" id="ARBA00022707"/>
    </source>
</evidence>
<name>R9ADF6_WALI9</name>
<accession>R9ADF6</accession>
<comment type="subcellular location">
    <subcellularLocation>
        <location evidence="2">Vacuole membrane</location>
        <topology evidence="2">Lipid-anchor</topology>
    </subcellularLocation>
</comment>
<comment type="similarity">
    <text evidence="4">Belongs to the amidase family.</text>
</comment>
<dbReference type="EC" id="3.5.1.4" evidence="5"/>
<gene>
    <name evidence="16" type="ORF">J056_001036</name>
</gene>
<evidence type="ECO:0000256" key="10">
    <source>
        <dbReference type="ARBA" id="ARBA00023136"/>
    </source>
</evidence>
<dbReference type="KEGG" id="wic:J056_001036"/>
<sequence>MPSSWKEKALNKRSIRDGQIRGVLDRLQGGGHEDSLDTAIRSLTATALAGRIAAKEYTATRVLEAYIRGSVAAHERTNCLTEVLYERALETATQLDEHLARTGATVGPLHGVPISVKDVVQVKDVDSTLGFTNWIGNRAADDAAIVKILVHAGAVPLVKTNIPQTMLSFECSNPLWGRTVHPHNSAYTSGGSSGGEAALLACHGSAAGIGTDIGGSLRIPTGYCGLYSIKPGCGRWPYSGMQPLVAGFEGIKAGLGPMARSVVDLELIARAVLDSPIKLNVSEGSLAPVPYRPINLPQKLRFGYYADSNFVRSSPAMRRGVFETIDKMREAGHECIDVGPVDAESALEIFVALSAADGFNTLMEPLGDDPREPALFLVGLGASLPWPVRKMAGWLLETFTPNSGFARALRQSGAKTVHDYWAWTAKRDDFASQFRKEVFHKHNLDGLIAPLQALPNVPHTLTKYLNLIAADTVLYNVTDSTVGIVPVGKVDKERDQLPAAYAPGKGCRAQLLEDRMYGGKEPVYNADKMDGLPLAVQIVTEKAFEDEKQGEEYSQLLLDSERDAVAELLAYLENRDNVPWFDEQDEDSTGSPLGALTTLAYSSNVDLQRSAALAFAEITEKEVRQVGRDTLEPLLYLLANHDTEVQRASSAALGNLAVNTDNKLLIVRLGGIEPLIRQMLSPNVEVQCNAVGCVTNLATHDENKTKIAKSGALVPLTRLARSKDMRVQRNATGALLNMTHSDENRQQLVNAGAIPVLVSLLASPDTDVQYYCTTALSNIAVDVNNRKRLSQNEPKLVNSLVALMESPSLKVQCQSALALRNLASDEKYQVEIVRNGGLPPLLRLLRSSFLPLILSAAACVRNVSIHPANEAPIIDGGFLQPLIDLLGFGENEEVQCHAISTLRNLAASSERNKGAIVRAGAARRVRDLVREAPMAVQSEMTACAAVLALSDDLKSTLLDMGMCECLIPLTGSQSVEVQGNSAAALGNLSSKAEDYTIFNEVWMKPEGGLHGYLVRFLGSPDNTFQHIAVWTLVQLLESGDTELLENIKQSALILPLIKRLSTEDTSQDNESSYSYDNEMEGEGEIKALSRRIIEIIS</sequence>
<dbReference type="Pfam" id="PF00514">
    <property type="entry name" value="Arm"/>
    <property type="match status" value="5"/>
</dbReference>
<dbReference type="SUPFAM" id="SSF48371">
    <property type="entry name" value="ARM repeat"/>
    <property type="match status" value="1"/>
</dbReference>
<dbReference type="Proteomes" id="UP000014064">
    <property type="component" value="Unassembled WGS sequence"/>
</dbReference>
<evidence type="ECO:0000256" key="8">
    <source>
        <dbReference type="ARBA" id="ARBA00022737"/>
    </source>
</evidence>
<dbReference type="FunFam" id="1.25.10.10:FF:000128">
    <property type="entry name" value="Vacuolar protein-like protein 8"/>
    <property type="match status" value="1"/>
</dbReference>
<evidence type="ECO:0000256" key="1">
    <source>
        <dbReference type="ARBA" id="ARBA00001311"/>
    </source>
</evidence>
<comment type="catalytic activity">
    <reaction evidence="1">
        <text>a monocarboxylic acid amide + H2O = a monocarboxylate + NH4(+)</text>
        <dbReference type="Rhea" id="RHEA:12020"/>
        <dbReference type="ChEBI" id="CHEBI:15377"/>
        <dbReference type="ChEBI" id="CHEBI:28938"/>
        <dbReference type="ChEBI" id="CHEBI:35757"/>
        <dbReference type="ChEBI" id="CHEBI:83628"/>
        <dbReference type="EC" id="3.5.1.4"/>
    </reaction>
</comment>
<keyword evidence="17" id="KW-1185">Reference proteome</keyword>
<feature type="repeat" description="ARM" evidence="14">
    <location>
        <begin position="670"/>
        <end position="712"/>
    </location>
</feature>
<feature type="repeat" description="ARM" evidence="14">
    <location>
        <begin position="795"/>
        <end position="837"/>
    </location>
</feature>
<comment type="function">
    <text evidence="12">Functions in both vacuole inheritance and protein targeting from the cytoplasm to vacuole.</text>
</comment>
<dbReference type="InterPro" id="IPR000225">
    <property type="entry name" value="Armadillo"/>
</dbReference>
<dbReference type="GO" id="GO:0005774">
    <property type="term" value="C:vacuolar membrane"/>
    <property type="evidence" value="ECO:0007669"/>
    <property type="project" value="UniProtKB-SubCell"/>
</dbReference>
<dbReference type="PANTHER" id="PTHR46072:SF11">
    <property type="entry name" value="AMIDASE-RELATED"/>
    <property type="match status" value="1"/>
</dbReference>
<keyword evidence="11" id="KW-0449">Lipoprotein</keyword>
<dbReference type="RefSeq" id="XP_009268939.1">
    <property type="nucleotide sequence ID" value="XM_009270664.1"/>
</dbReference>
<dbReference type="PROSITE" id="PS00571">
    <property type="entry name" value="AMIDASES"/>
    <property type="match status" value="1"/>
</dbReference>
<feature type="repeat" description="ARM" evidence="14">
    <location>
        <begin position="836"/>
        <end position="878"/>
    </location>
</feature>
<comment type="similarity">
    <text evidence="3">Belongs to the beta-catenin family.</text>
</comment>
<reference evidence="17" key="1">
    <citation type="journal article" date="2013" name="BMC Genomics">
        <title>Genome and transcriptome sequencing of the halophilic fungus Wallemia ichthyophaga: haloadaptations present and absent.</title>
        <authorList>
            <person name="Zajc J."/>
            <person name="Liu Y."/>
            <person name="Dai W."/>
            <person name="Yang Z."/>
            <person name="Hu J."/>
            <person name="Gostincar C."/>
            <person name="Gunde-Cimerman N."/>
        </authorList>
    </citation>
    <scope>NUCLEOTIDE SEQUENCE [LARGE SCALE GENOMIC DNA]</scope>
    <source>
        <strain evidence="17">EXF-994 / CBS 113033</strain>
    </source>
</reference>
<dbReference type="GO" id="GO:0004040">
    <property type="term" value="F:amidase activity"/>
    <property type="evidence" value="ECO:0007669"/>
    <property type="project" value="UniProtKB-EC"/>
</dbReference>
<keyword evidence="8" id="KW-0677">Repeat</keyword>
<evidence type="ECO:0000256" key="4">
    <source>
        <dbReference type="ARBA" id="ARBA00009199"/>
    </source>
</evidence>
<evidence type="ECO:0000256" key="13">
    <source>
        <dbReference type="ARBA" id="ARBA00026209"/>
    </source>
</evidence>
<dbReference type="Pfam" id="PF01425">
    <property type="entry name" value="Amidase"/>
    <property type="match status" value="1"/>
</dbReference>
<dbReference type="InterPro" id="IPR023631">
    <property type="entry name" value="Amidase_dom"/>
</dbReference>
<evidence type="ECO:0000313" key="16">
    <source>
        <dbReference type="EMBL" id="EOR00150.1"/>
    </source>
</evidence>
<dbReference type="eggNOG" id="KOG4224">
    <property type="taxonomic scope" value="Eukaryota"/>
</dbReference>
<dbReference type="InterPro" id="IPR016024">
    <property type="entry name" value="ARM-type_fold"/>
</dbReference>
<evidence type="ECO:0000256" key="6">
    <source>
        <dbReference type="ARBA" id="ARBA00022554"/>
    </source>
</evidence>
<dbReference type="Gene3D" id="3.90.1300.10">
    <property type="entry name" value="Amidase signature (AS) domain"/>
    <property type="match status" value="1"/>
</dbReference>
<dbReference type="HOGENOM" id="CLU_283734_0_0_1"/>
<proteinExistence type="inferred from homology"/>
<dbReference type="Gene3D" id="1.25.10.10">
    <property type="entry name" value="Leucine-rich Repeat Variant"/>
    <property type="match status" value="3"/>
</dbReference>
<organism evidence="16 17">
    <name type="scientific">Wallemia ichthyophaga (strain EXF-994 / CBS 113033)</name>
    <dbReference type="NCBI Taxonomy" id="1299270"/>
    <lineage>
        <taxon>Eukaryota</taxon>
        <taxon>Fungi</taxon>
        <taxon>Dikarya</taxon>
        <taxon>Basidiomycota</taxon>
        <taxon>Wallemiomycotina</taxon>
        <taxon>Wallemiomycetes</taxon>
        <taxon>Wallemiales</taxon>
        <taxon>Wallemiaceae</taxon>
        <taxon>Wallemia</taxon>
    </lineage>
</organism>
<keyword evidence="10" id="KW-0472">Membrane</keyword>
<dbReference type="InterPro" id="IPR020556">
    <property type="entry name" value="Amidase_CS"/>
</dbReference>
<dbReference type="FunFam" id="3.90.1300.10:FF:000003">
    <property type="entry name" value="Amidase signature enzyme"/>
    <property type="match status" value="1"/>
</dbReference>
<evidence type="ECO:0000259" key="15">
    <source>
        <dbReference type="Pfam" id="PF01425"/>
    </source>
</evidence>
<feature type="repeat" description="ARM" evidence="14">
    <location>
        <begin position="711"/>
        <end position="753"/>
    </location>
</feature>
<feature type="repeat" description="ARM" evidence="14">
    <location>
        <begin position="752"/>
        <end position="789"/>
    </location>
</feature>
<dbReference type="EMBL" id="KE007236">
    <property type="protein sequence ID" value="EOR00150.1"/>
    <property type="molecule type" value="Genomic_DNA"/>
</dbReference>
<keyword evidence="9" id="KW-0378">Hydrolase</keyword>
<keyword evidence="7" id="KW-0519">Myristate</keyword>
<dbReference type="eggNOG" id="KOG1212">
    <property type="taxonomic scope" value="Eukaryota"/>
</dbReference>
<dbReference type="InterPro" id="IPR036928">
    <property type="entry name" value="AS_sf"/>
</dbReference>
<dbReference type="InterPro" id="IPR011989">
    <property type="entry name" value="ARM-like"/>
</dbReference>
<dbReference type="FunFam" id="1.25.10.10:FF:000236">
    <property type="entry name" value="Vacuolar protein 8, variant"/>
    <property type="match status" value="1"/>
</dbReference>
<dbReference type="FunFam" id="1.25.10.10:FF:000131">
    <property type="entry name" value="Vacuolar protein 8"/>
    <property type="match status" value="1"/>
</dbReference>
<dbReference type="PANTHER" id="PTHR46072">
    <property type="entry name" value="AMIDASE-RELATED-RELATED"/>
    <property type="match status" value="1"/>
</dbReference>
<feature type="repeat" description="ARM" evidence="14">
    <location>
        <begin position="629"/>
        <end position="671"/>
    </location>
</feature>
<dbReference type="OrthoDB" id="7537227at2759"/>
<keyword evidence="6" id="KW-0926">Vacuole</keyword>
<dbReference type="PROSITE" id="PS50176">
    <property type="entry name" value="ARM_REPEAT"/>
    <property type="match status" value="7"/>
</dbReference>
<dbReference type="SUPFAM" id="SSF75304">
    <property type="entry name" value="Amidase signature (AS) enzymes"/>
    <property type="match status" value="1"/>
</dbReference>
<dbReference type="SMART" id="SM00185">
    <property type="entry name" value="ARM"/>
    <property type="match status" value="8"/>
</dbReference>
<protein>
    <recommendedName>
        <fullName evidence="13">Vacuolar protein 8</fullName>
        <ecNumber evidence="5">3.5.1.4</ecNumber>
    </recommendedName>
</protein>
<dbReference type="STRING" id="1299270.R9ADF6"/>
<feature type="repeat" description="ARM" evidence="14">
    <location>
        <begin position="877"/>
        <end position="920"/>
    </location>
</feature>
<feature type="domain" description="Amidase" evidence="15">
    <location>
        <begin position="62"/>
        <end position="544"/>
    </location>
</feature>
<evidence type="ECO:0000256" key="9">
    <source>
        <dbReference type="ARBA" id="ARBA00022801"/>
    </source>
</evidence>
<dbReference type="AlphaFoldDB" id="R9ADF6"/>
<evidence type="ECO:0000256" key="12">
    <source>
        <dbReference type="ARBA" id="ARBA00024821"/>
    </source>
</evidence>